<evidence type="ECO:0000313" key="2">
    <source>
        <dbReference type="Proteomes" id="UP000271624"/>
    </source>
</evidence>
<keyword evidence="2" id="KW-1185">Reference proteome</keyword>
<gene>
    <name evidence="1" type="ORF">DSM106972_009990</name>
</gene>
<sequence length="80" mass="8849">MQTIATKVNVSEDHKLTIQLPTNIPAGEYEVVLVFNNSSPQPSVEALIAEAQALVRQFVPAERSLATELIDERREEGLCE</sequence>
<dbReference type="EMBL" id="RSCL01000002">
    <property type="protein sequence ID" value="RUT08946.1"/>
    <property type="molecule type" value="Genomic_DNA"/>
</dbReference>
<accession>A0A3S1ATI9</accession>
<dbReference type="AlphaFoldDB" id="A0A3S1ATI9"/>
<comment type="caution">
    <text evidence="1">The sequence shown here is derived from an EMBL/GenBank/DDBJ whole genome shotgun (WGS) entry which is preliminary data.</text>
</comment>
<evidence type="ECO:0000313" key="1">
    <source>
        <dbReference type="EMBL" id="RUT08946.1"/>
    </source>
</evidence>
<protein>
    <submittedName>
        <fullName evidence="1">Uncharacterized protein</fullName>
    </submittedName>
</protein>
<reference evidence="1" key="2">
    <citation type="journal article" date="2019" name="Genome Biol. Evol.">
        <title>Day and night: Metabolic profiles and evolutionary relationships of six axenic non-marine cyanobacteria.</title>
        <authorList>
            <person name="Will S.E."/>
            <person name="Henke P."/>
            <person name="Boedeker C."/>
            <person name="Huang S."/>
            <person name="Brinkmann H."/>
            <person name="Rohde M."/>
            <person name="Jarek M."/>
            <person name="Friedl T."/>
            <person name="Seufert S."/>
            <person name="Schumacher M."/>
            <person name="Overmann J."/>
            <person name="Neumann-Schaal M."/>
            <person name="Petersen J."/>
        </authorList>
    </citation>
    <scope>NUCLEOTIDE SEQUENCE [LARGE SCALE GENOMIC DNA]</scope>
    <source>
        <strain evidence="1">PCC 7102</strain>
    </source>
</reference>
<dbReference type="RefSeq" id="WP_127079473.1">
    <property type="nucleotide sequence ID" value="NZ_RSCL01000002.1"/>
</dbReference>
<reference evidence="1" key="1">
    <citation type="submission" date="2018-12" db="EMBL/GenBank/DDBJ databases">
        <authorList>
            <person name="Will S."/>
            <person name="Neumann-Schaal M."/>
            <person name="Henke P."/>
        </authorList>
    </citation>
    <scope>NUCLEOTIDE SEQUENCE</scope>
    <source>
        <strain evidence="1">PCC 7102</strain>
    </source>
</reference>
<dbReference type="OrthoDB" id="515025at2"/>
<organism evidence="1 2">
    <name type="scientific">Dulcicalothrix desertica PCC 7102</name>
    <dbReference type="NCBI Taxonomy" id="232991"/>
    <lineage>
        <taxon>Bacteria</taxon>
        <taxon>Bacillati</taxon>
        <taxon>Cyanobacteriota</taxon>
        <taxon>Cyanophyceae</taxon>
        <taxon>Nostocales</taxon>
        <taxon>Calotrichaceae</taxon>
        <taxon>Dulcicalothrix</taxon>
    </lineage>
</organism>
<proteinExistence type="predicted"/>
<name>A0A3S1ATI9_9CYAN</name>
<dbReference type="Proteomes" id="UP000271624">
    <property type="component" value="Unassembled WGS sequence"/>
</dbReference>